<keyword evidence="8 17" id="KW-1133">Transmembrane helix</keyword>
<feature type="transmembrane region" description="Helical" evidence="17">
    <location>
        <begin position="749"/>
        <end position="771"/>
    </location>
</feature>
<keyword evidence="7" id="KW-0732">Signal</keyword>
<dbReference type="InterPro" id="IPR028082">
    <property type="entry name" value="Peripla_BP_I"/>
</dbReference>
<dbReference type="FunFam" id="3.40.50.2300:FF:000152">
    <property type="entry name" value="G protein-coupled receptor class C group 6 member A"/>
    <property type="match status" value="1"/>
</dbReference>
<dbReference type="InterPro" id="IPR000337">
    <property type="entry name" value="GPCR_3"/>
</dbReference>
<feature type="transmembrane region" description="Helical" evidence="17">
    <location>
        <begin position="714"/>
        <end position="737"/>
    </location>
</feature>
<dbReference type="InterPro" id="IPR017978">
    <property type="entry name" value="GPCR_3_C"/>
</dbReference>
<feature type="region of interest" description="Disordered" evidence="16">
    <location>
        <begin position="874"/>
        <end position="898"/>
    </location>
</feature>
<dbReference type="STRING" id="33528.ENSGAFP00000007817"/>
<dbReference type="AlphaFoldDB" id="A0A315VX99"/>
<dbReference type="PRINTS" id="PR00248">
    <property type="entry name" value="GPCRMGR"/>
</dbReference>
<evidence type="ECO:0000256" key="2">
    <source>
        <dbReference type="ARBA" id="ARBA00007242"/>
    </source>
</evidence>
<keyword evidence="14" id="KW-0807">Transducer</keyword>
<evidence type="ECO:0000256" key="6">
    <source>
        <dbReference type="ARBA" id="ARBA00022725"/>
    </source>
</evidence>
<dbReference type="InterPro" id="IPR000068">
    <property type="entry name" value="GPCR_3_Ca_sens_rcpt-rel"/>
</dbReference>
<keyword evidence="13" id="KW-0325">Glycoprotein</keyword>
<dbReference type="Gene3D" id="2.10.50.30">
    <property type="entry name" value="GPCR, family 3, nine cysteines domain"/>
    <property type="match status" value="1"/>
</dbReference>
<name>A0A315VX99_GAMAF</name>
<dbReference type="PROSITE" id="PS00981">
    <property type="entry name" value="G_PROTEIN_RECEP_F3_3"/>
    <property type="match status" value="1"/>
</dbReference>
<keyword evidence="5 17" id="KW-0812">Transmembrane</keyword>
<evidence type="ECO:0000256" key="9">
    <source>
        <dbReference type="ARBA" id="ARBA00023040"/>
    </source>
</evidence>
<evidence type="ECO:0000256" key="17">
    <source>
        <dbReference type="SAM" id="Phobius"/>
    </source>
</evidence>
<comment type="similarity">
    <text evidence="2">Belongs to the G-protein coupled receptor 3 family.</text>
</comment>
<organism evidence="19 20">
    <name type="scientific">Gambusia affinis</name>
    <name type="common">Western mosquitofish</name>
    <name type="synonym">Heterandria affinis</name>
    <dbReference type="NCBI Taxonomy" id="33528"/>
    <lineage>
        <taxon>Eukaryota</taxon>
        <taxon>Metazoa</taxon>
        <taxon>Chordata</taxon>
        <taxon>Craniata</taxon>
        <taxon>Vertebrata</taxon>
        <taxon>Euteleostomi</taxon>
        <taxon>Actinopterygii</taxon>
        <taxon>Neopterygii</taxon>
        <taxon>Teleostei</taxon>
        <taxon>Neoteleostei</taxon>
        <taxon>Acanthomorphata</taxon>
        <taxon>Ovalentaria</taxon>
        <taxon>Atherinomorphae</taxon>
        <taxon>Cyprinodontiformes</taxon>
        <taxon>Poeciliidae</taxon>
        <taxon>Poeciliinae</taxon>
        <taxon>Gambusia</taxon>
    </lineage>
</organism>
<dbReference type="Pfam" id="PF00003">
    <property type="entry name" value="7tm_3"/>
    <property type="match status" value="1"/>
</dbReference>
<dbReference type="InterPro" id="IPR038550">
    <property type="entry name" value="GPCR_3_9-Cys_sf"/>
</dbReference>
<sequence>MRDFSSTSPHMRRSKNFLTQVSCSVDLFCSEALQEAKSPGDIIIGGLFPIHESVDDKGHCNRFSVARLAQSLMMVHAIEEINQSGELGNITLGYHIVDSCGDITTALSNTLPFMKINDRKQQLTPPVMAVVGDYYSEISVAVTRQLNLEKIPEISYGSTSGFLSDKTRFPSFLRTVPEDDHQAHAIIEILKDHNWNWVGIVATDGEYGRYAVERLRHHAEHHDICFAYIKFLPEFLVDNNLKDSINEAVNSITENTNVSVIVSFTKPNHMMYIFDNVLQHHRGRNKVWIASDTWSQSINCLDTTRWNLKDVGTIFGITLKSGNASRFQQFLRNLDKRPDLYKNNSFLSDFLNGTLSGSNTTFDTKINQLINMIYPYAVFSIELAIKAIAETVKDLCINQECDIATLQPEKFRDALKTANFYLDGKKYSFDKNCNLNSGYDIVLWRYNSPNTLDMNYQIGHYDIEQESMTFIRSEINSFYHQTKKVSSRCSTCYPGQWKVRKAGQPVCCYECKNCPVNYYSAEKDASICLACESPTHYSFEGSQNCTKKRIDFLEWDDVYHIVLLAFAGLGVLLTLVVAIIFLARWNTPAVRSSVGPIAILLLLSLLSTFGSVVLFGGQPKDWQCKARQVLFGLSFTLSVSCILVKSFKIILAFEFDPVTKDLLAKLYKPYLIIPLCMAGQVLICTVWLAYKPPVSQVDSISFAKILLLKCDENLFPAFGAMLAYIGFLAIICFILAFKGRKLPEYYNDAKFITFSMLIYLITWIIFGPVYVNVTGKYNSAIEMAVILISAYSVLFCLFFTKCYIILFKQEENTERVFRNNVKNFSMGKDKNLDKNYPKCVHAERAHSGSAPSCPCGRPLIETNQACDGPMAVTPHPSHPRPNHLLIGPRGAPLPLARK</sequence>
<evidence type="ECO:0000256" key="8">
    <source>
        <dbReference type="ARBA" id="ARBA00022989"/>
    </source>
</evidence>
<evidence type="ECO:0000256" key="7">
    <source>
        <dbReference type="ARBA" id="ARBA00022729"/>
    </source>
</evidence>
<feature type="non-terminal residue" evidence="19">
    <location>
        <position position="898"/>
    </location>
</feature>
<keyword evidence="20" id="KW-1185">Reference proteome</keyword>
<evidence type="ECO:0000256" key="14">
    <source>
        <dbReference type="ARBA" id="ARBA00023224"/>
    </source>
</evidence>
<evidence type="ECO:0000256" key="15">
    <source>
        <dbReference type="ARBA" id="ARBA00039774"/>
    </source>
</evidence>
<dbReference type="FunFam" id="2.10.50.30:FF:000004">
    <property type="entry name" value="Taste receptor type 1 member 3-like protein"/>
    <property type="match status" value="1"/>
</dbReference>
<dbReference type="PROSITE" id="PS50259">
    <property type="entry name" value="G_PROTEIN_RECEP_F3_4"/>
    <property type="match status" value="1"/>
</dbReference>
<dbReference type="SUPFAM" id="SSF53822">
    <property type="entry name" value="Periplasmic binding protein-like I"/>
    <property type="match status" value="1"/>
</dbReference>
<accession>A0A315VX99</accession>
<dbReference type="PROSITE" id="PS00980">
    <property type="entry name" value="G_PROTEIN_RECEP_F3_2"/>
    <property type="match status" value="1"/>
</dbReference>
<keyword evidence="12" id="KW-0675">Receptor</keyword>
<evidence type="ECO:0000259" key="18">
    <source>
        <dbReference type="PROSITE" id="PS50259"/>
    </source>
</evidence>
<dbReference type="EMBL" id="NHOQ01001000">
    <property type="protein sequence ID" value="PWA27887.1"/>
    <property type="molecule type" value="Genomic_DNA"/>
</dbReference>
<evidence type="ECO:0000313" key="20">
    <source>
        <dbReference type="Proteomes" id="UP000250572"/>
    </source>
</evidence>
<dbReference type="PANTHER" id="PTHR24061">
    <property type="entry name" value="CALCIUM-SENSING RECEPTOR-RELATED"/>
    <property type="match status" value="1"/>
</dbReference>
<keyword evidence="4" id="KW-1003">Cell membrane</keyword>
<keyword evidence="10 17" id="KW-0472">Membrane</keyword>
<dbReference type="Pfam" id="PF01094">
    <property type="entry name" value="ANF_receptor"/>
    <property type="match status" value="1"/>
</dbReference>
<evidence type="ECO:0000256" key="10">
    <source>
        <dbReference type="ARBA" id="ARBA00023136"/>
    </source>
</evidence>
<dbReference type="GO" id="GO:0007608">
    <property type="term" value="P:sensory perception of smell"/>
    <property type="evidence" value="ECO:0007669"/>
    <property type="project" value="UniProtKB-KW"/>
</dbReference>
<feature type="transmembrane region" description="Helical" evidence="17">
    <location>
        <begin position="783"/>
        <end position="806"/>
    </location>
</feature>
<keyword evidence="6" id="KW-0716">Sensory transduction</keyword>
<comment type="caution">
    <text evidence="19">The sequence shown here is derived from an EMBL/GenBank/DDBJ whole genome shotgun (WGS) entry which is preliminary data.</text>
</comment>
<evidence type="ECO:0000313" key="19">
    <source>
        <dbReference type="EMBL" id="PWA27887.1"/>
    </source>
</evidence>
<dbReference type="GO" id="GO:0004930">
    <property type="term" value="F:G protein-coupled receptor activity"/>
    <property type="evidence" value="ECO:0007669"/>
    <property type="project" value="UniProtKB-KW"/>
</dbReference>
<evidence type="ECO:0000256" key="3">
    <source>
        <dbReference type="ARBA" id="ARBA00011748"/>
    </source>
</evidence>
<evidence type="ECO:0000256" key="12">
    <source>
        <dbReference type="ARBA" id="ARBA00023170"/>
    </source>
</evidence>
<protein>
    <recommendedName>
        <fullName evidence="15">G-protein coupled receptor family C group 6 member A</fullName>
    </recommendedName>
</protein>
<feature type="transmembrane region" description="Helical" evidence="17">
    <location>
        <begin position="558"/>
        <end position="582"/>
    </location>
</feature>
<feature type="transmembrane region" description="Helical" evidence="17">
    <location>
        <begin position="629"/>
        <end position="651"/>
    </location>
</feature>
<gene>
    <name evidence="19" type="ORF">CCH79_00000073</name>
</gene>
<feature type="domain" description="G-protein coupled receptors family 3 profile" evidence="18">
    <location>
        <begin position="559"/>
        <end position="821"/>
    </location>
</feature>
<comment type="subcellular location">
    <subcellularLocation>
        <location evidence="1">Cell membrane</location>
        <topology evidence="1">Multi-pass membrane protein</topology>
    </subcellularLocation>
</comment>
<evidence type="ECO:0000256" key="5">
    <source>
        <dbReference type="ARBA" id="ARBA00022692"/>
    </source>
</evidence>
<evidence type="ECO:0000256" key="13">
    <source>
        <dbReference type="ARBA" id="ARBA00023180"/>
    </source>
</evidence>
<evidence type="ECO:0000256" key="1">
    <source>
        <dbReference type="ARBA" id="ARBA00004651"/>
    </source>
</evidence>
<reference evidence="19 20" key="1">
    <citation type="journal article" date="2018" name="G3 (Bethesda)">
        <title>A High-Quality Reference Genome for the Invasive Mosquitofish Gambusia affinis Using a Chicago Library.</title>
        <authorList>
            <person name="Hoffberg S.L."/>
            <person name="Troendle N.J."/>
            <person name="Glenn T.C."/>
            <person name="Mahmud O."/>
            <person name="Louha S."/>
            <person name="Chalopin D."/>
            <person name="Bennetzen J.L."/>
            <person name="Mauricio R."/>
        </authorList>
    </citation>
    <scope>NUCLEOTIDE SEQUENCE [LARGE SCALE GENOMIC DNA]</scope>
    <source>
        <strain evidence="19">NE01/NJP1002.9</strain>
        <tissue evidence="19">Muscle</tissue>
    </source>
</reference>
<dbReference type="InterPro" id="IPR001828">
    <property type="entry name" value="ANF_lig-bd_rcpt"/>
</dbReference>
<keyword evidence="9" id="KW-0297">G-protein coupled receptor</keyword>
<dbReference type="PANTHER" id="PTHR24061:SF5">
    <property type="entry name" value="G-PROTEIN COUPLED RECEPTOR FAMILY C GROUP 6 MEMBER A"/>
    <property type="match status" value="1"/>
</dbReference>
<evidence type="ECO:0000256" key="4">
    <source>
        <dbReference type="ARBA" id="ARBA00022475"/>
    </source>
</evidence>
<proteinExistence type="inferred from homology"/>
<feature type="transmembrane region" description="Helical" evidence="17">
    <location>
        <begin position="671"/>
        <end position="690"/>
    </location>
</feature>
<dbReference type="GO" id="GO:0005886">
    <property type="term" value="C:plasma membrane"/>
    <property type="evidence" value="ECO:0007669"/>
    <property type="project" value="UniProtKB-SubCell"/>
</dbReference>
<keyword evidence="6" id="KW-0552">Olfaction</keyword>
<dbReference type="Gene3D" id="3.40.50.2300">
    <property type="match status" value="2"/>
</dbReference>
<evidence type="ECO:0000256" key="11">
    <source>
        <dbReference type="ARBA" id="ARBA00023157"/>
    </source>
</evidence>
<feature type="transmembrane region" description="Helical" evidence="17">
    <location>
        <begin position="594"/>
        <end position="617"/>
    </location>
</feature>
<keyword evidence="11" id="KW-1015">Disulfide bond</keyword>
<dbReference type="InterPro" id="IPR017979">
    <property type="entry name" value="GPCR_3_CS"/>
</dbReference>
<evidence type="ECO:0000256" key="16">
    <source>
        <dbReference type="SAM" id="MobiDB-lite"/>
    </source>
</evidence>
<comment type="subunit">
    <text evidence="3">Homodimer; disulfide-linked.</text>
</comment>
<dbReference type="Proteomes" id="UP000250572">
    <property type="component" value="Unassembled WGS sequence"/>
</dbReference>